<comment type="similarity">
    <text evidence="1">Belongs to the PemK/MazF family.</text>
</comment>
<reference evidence="4" key="1">
    <citation type="journal article" date="2015" name="Genome Announc.">
        <title>Whole-Genome Sequences of 80 Environmental and Clinical Isolates of Burkholderia pseudomallei.</title>
        <authorList>
            <person name="Johnson S.L."/>
            <person name="Baker A.L."/>
            <person name="Chain P.S."/>
            <person name="Currie B.J."/>
            <person name="Daligault H.E."/>
            <person name="Davenport K.W."/>
            <person name="Davis C.B."/>
            <person name="Inglis T.J."/>
            <person name="Kaestli M."/>
            <person name="Koren S."/>
            <person name="Mayo M."/>
            <person name="Merritt A.J."/>
            <person name="Price E.P."/>
            <person name="Sarovich D.S."/>
            <person name="Warner J."/>
            <person name="Rosovitz M.J."/>
        </authorList>
    </citation>
    <scope>NUCLEOTIDE SEQUENCE [LARGE SCALE GENOMIC DNA]</scope>
    <source>
        <strain evidence="4">DSM 2030</strain>
    </source>
</reference>
<gene>
    <name evidence="3" type="ORF">TKV_c14570</name>
</gene>
<accession>A0A097AS27</accession>
<dbReference type="eggNOG" id="COG2337">
    <property type="taxonomic scope" value="Bacteria"/>
</dbReference>
<dbReference type="GO" id="GO:0016075">
    <property type="term" value="P:rRNA catabolic process"/>
    <property type="evidence" value="ECO:0007669"/>
    <property type="project" value="TreeGrafter"/>
</dbReference>
<sequence>MTNHIQPGDILLFVFPKNNPKGHEQEGIRPAIVIVPPKENSRYPVTIVIPLTTQSGEWAHNTKLYRKIPAGEGGLPQDSIALIDQVRAMDVRRIKAYIGKVRSDVLEDIKKLLIDLIKEC</sequence>
<dbReference type="EMBL" id="CP009170">
    <property type="protein sequence ID" value="AIS52626.1"/>
    <property type="molecule type" value="Genomic_DNA"/>
</dbReference>
<evidence type="ECO:0000313" key="3">
    <source>
        <dbReference type="EMBL" id="AIS52626.1"/>
    </source>
</evidence>
<dbReference type="GO" id="GO:0006402">
    <property type="term" value="P:mRNA catabolic process"/>
    <property type="evidence" value="ECO:0007669"/>
    <property type="project" value="TreeGrafter"/>
</dbReference>
<dbReference type="Gene3D" id="2.30.30.110">
    <property type="match status" value="1"/>
</dbReference>
<dbReference type="InterPro" id="IPR003477">
    <property type="entry name" value="PemK-like"/>
</dbReference>
<organism evidence="3 4">
    <name type="scientific">Thermoanaerobacter kivui</name>
    <name type="common">Acetogenium kivui</name>
    <dbReference type="NCBI Taxonomy" id="2325"/>
    <lineage>
        <taxon>Bacteria</taxon>
        <taxon>Bacillati</taxon>
        <taxon>Bacillota</taxon>
        <taxon>Clostridia</taxon>
        <taxon>Thermoanaerobacterales</taxon>
        <taxon>Thermoanaerobacteraceae</taxon>
        <taxon>Thermoanaerobacter</taxon>
    </lineage>
</organism>
<dbReference type="PANTHER" id="PTHR33988">
    <property type="entry name" value="ENDORIBONUCLEASE MAZF-RELATED"/>
    <property type="match status" value="1"/>
</dbReference>
<protein>
    <submittedName>
        <fullName evidence="3">Growth inhibitor</fullName>
    </submittedName>
</protein>
<name>A0A097AS27_THEKI</name>
<evidence type="ECO:0000256" key="2">
    <source>
        <dbReference type="ARBA" id="ARBA00022649"/>
    </source>
</evidence>
<dbReference type="AlphaFoldDB" id="A0A097AS27"/>
<keyword evidence="2" id="KW-1277">Toxin-antitoxin system</keyword>
<proteinExistence type="inferred from homology"/>
<dbReference type="GO" id="GO:0004521">
    <property type="term" value="F:RNA endonuclease activity"/>
    <property type="evidence" value="ECO:0007669"/>
    <property type="project" value="TreeGrafter"/>
</dbReference>
<dbReference type="PANTHER" id="PTHR33988:SF3">
    <property type="entry name" value="ENDORIBONUCLEASE TOXIN CHPB-RELATED"/>
    <property type="match status" value="1"/>
</dbReference>
<evidence type="ECO:0000313" key="4">
    <source>
        <dbReference type="Proteomes" id="UP000029669"/>
    </source>
</evidence>
<dbReference type="GO" id="GO:0003677">
    <property type="term" value="F:DNA binding"/>
    <property type="evidence" value="ECO:0007669"/>
    <property type="project" value="InterPro"/>
</dbReference>
<keyword evidence="4" id="KW-1185">Reference proteome</keyword>
<dbReference type="HOGENOM" id="CLU_121823_1_2_9"/>
<dbReference type="InterPro" id="IPR011067">
    <property type="entry name" value="Plasmid_toxin/cell-grow_inhib"/>
</dbReference>
<dbReference type="SUPFAM" id="SSF50118">
    <property type="entry name" value="Cell growth inhibitor/plasmid maintenance toxic component"/>
    <property type="match status" value="1"/>
</dbReference>
<dbReference type="KEGG" id="tki:TKV_c14570"/>
<evidence type="ECO:0000256" key="1">
    <source>
        <dbReference type="ARBA" id="ARBA00007521"/>
    </source>
</evidence>
<dbReference type="RefSeq" id="WP_236617205.1">
    <property type="nucleotide sequence ID" value="NZ_CP009170.1"/>
</dbReference>
<dbReference type="Pfam" id="PF02452">
    <property type="entry name" value="PemK_toxin"/>
    <property type="match status" value="1"/>
</dbReference>
<dbReference type="STRING" id="2325.TKV_c14570"/>
<dbReference type="Proteomes" id="UP000029669">
    <property type="component" value="Chromosome"/>
</dbReference>